<dbReference type="EMBL" id="VTPC01004177">
    <property type="protein sequence ID" value="KAF2897420.1"/>
    <property type="molecule type" value="Genomic_DNA"/>
</dbReference>
<dbReference type="GO" id="GO:0016020">
    <property type="term" value="C:membrane"/>
    <property type="evidence" value="ECO:0007669"/>
    <property type="project" value="UniProtKB-SubCell"/>
</dbReference>
<reference evidence="7" key="1">
    <citation type="submission" date="2019-08" db="EMBL/GenBank/DDBJ databases">
        <title>The genome of the North American firefly Photinus pyralis.</title>
        <authorList>
            <consortium name="Photinus pyralis genome working group"/>
            <person name="Fallon T.R."/>
            <person name="Sander Lower S.E."/>
            <person name="Weng J.-K."/>
        </authorList>
    </citation>
    <scope>NUCLEOTIDE SEQUENCE</scope>
    <source>
        <strain evidence="7">TRF0915ILg1</strain>
        <tissue evidence="7">Whole body</tissue>
    </source>
</reference>
<dbReference type="InterPro" id="IPR036259">
    <property type="entry name" value="MFS_trans_sf"/>
</dbReference>
<evidence type="ECO:0000256" key="5">
    <source>
        <dbReference type="SAM" id="Phobius"/>
    </source>
</evidence>
<feature type="transmembrane region" description="Helical" evidence="5">
    <location>
        <begin position="406"/>
        <end position="427"/>
    </location>
</feature>
<dbReference type="Pfam" id="PF00083">
    <property type="entry name" value="Sugar_tr"/>
    <property type="match status" value="1"/>
</dbReference>
<keyword evidence="8" id="KW-1185">Reference proteome</keyword>
<dbReference type="InterPro" id="IPR020846">
    <property type="entry name" value="MFS_dom"/>
</dbReference>
<evidence type="ECO:0000313" key="8">
    <source>
        <dbReference type="Proteomes" id="UP000801492"/>
    </source>
</evidence>
<name>A0A8K0GAC4_IGNLU</name>
<dbReference type="SUPFAM" id="SSF103473">
    <property type="entry name" value="MFS general substrate transporter"/>
    <property type="match status" value="1"/>
</dbReference>
<comment type="caution">
    <text evidence="7">The sequence shown here is derived from an EMBL/GenBank/DDBJ whole genome shotgun (WGS) entry which is preliminary data.</text>
</comment>
<evidence type="ECO:0000256" key="3">
    <source>
        <dbReference type="ARBA" id="ARBA00022989"/>
    </source>
</evidence>
<evidence type="ECO:0000256" key="4">
    <source>
        <dbReference type="ARBA" id="ARBA00023136"/>
    </source>
</evidence>
<feature type="transmembrane region" description="Helical" evidence="5">
    <location>
        <begin position="377"/>
        <end position="394"/>
    </location>
</feature>
<accession>A0A8K0GAC4</accession>
<keyword evidence="4 5" id="KW-0472">Membrane</keyword>
<evidence type="ECO:0000313" key="7">
    <source>
        <dbReference type="EMBL" id="KAF2897420.1"/>
    </source>
</evidence>
<proteinExistence type="predicted"/>
<sequence>MLNVSRSQNSSGLSKSVAFKFDDEEKPVQDGSEVAINRPNLAHHRNDIKMELYRLANGFNLLLIMVYVLLLINEFLITIQSVREPESSIKGQCHIKQLDKTNWTLDQKLNLTSPSNGEYDKRCYYYKFDYDYLANLSYEKALKLAKLKANQSEIKKCEKYLYRINKSITYSVITEYDLMCERTPIQSLKFFTMIGQAISAFATGMLADIHGRRSIFVFGAAMTSLAYCIIPTAPNLGLMIIGKMILGMGIASLNISLLVIFTELCCNKYRSCLTILTHSACQLGKVVANTVISCAVPWRLTEICIGFPYVIVLFGIMFVPESPRWLMVKFQWAGAWNVLHNMGSIEEGFMVQNPIFRPSSPTRQLRIFGKDYFKRRTFISMFICGIACLSYFIVLSTEKKQPLTSIPLVLSMALLHMIAIIITAGIAHRKSKRCICSTLFLLVAGCFVVSIMTECMHLELYAR</sequence>
<gene>
    <name evidence="7" type="ORF">ILUMI_08746</name>
</gene>
<feature type="transmembrane region" description="Helical" evidence="5">
    <location>
        <begin position="240"/>
        <end position="261"/>
    </location>
</feature>
<feature type="transmembrane region" description="Helical" evidence="5">
    <location>
        <begin position="59"/>
        <end position="79"/>
    </location>
</feature>
<dbReference type="PROSITE" id="PS50850">
    <property type="entry name" value="MFS"/>
    <property type="match status" value="1"/>
</dbReference>
<dbReference type="OrthoDB" id="6743336at2759"/>
<feature type="transmembrane region" description="Helical" evidence="5">
    <location>
        <begin position="215"/>
        <end position="234"/>
    </location>
</feature>
<evidence type="ECO:0000259" key="6">
    <source>
        <dbReference type="PROSITE" id="PS50850"/>
    </source>
</evidence>
<feature type="transmembrane region" description="Helical" evidence="5">
    <location>
        <begin position="434"/>
        <end position="453"/>
    </location>
</feature>
<protein>
    <recommendedName>
        <fullName evidence="6">Major facilitator superfamily (MFS) profile domain-containing protein</fullName>
    </recommendedName>
</protein>
<keyword evidence="2 5" id="KW-0812">Transmembrane</keyword>
<dbReference type="Gene3D" id="1.20.1250.20">
    <property type="entry name" value="MFS general substrate transporter like domains"/>
    <property type="match status" value="1"/>
</dbReference>
<evidence type="ECO:0000256" key="2">
    <source>
        <dbReference type="ARBA" id="ARBA00022692"/>
    </source>
</evidence>
<feature type="domain" description="Major facilitator superfamily (MFS) profile" evidence="6">
    <location>
        <begin position="62"/>
        <end position="463"/>
    </location>
</feature>
<evidence type="ECO:0000256" key="1">
    <source>
        <dbReference type="ARBA" id="ARBA00004141"/>
    </source>
</evidence>
<organism evidence="7 8">
    <name type="scientific">Ignelater luminosus</name>
    <name type="common">Cucubano</name>
    <name type="synonym">Pyrophorus luminosus</name>
    <dbReference type="NCBI Taxonomy" id="2038154"/>
    <lineage>
        <taxon>Eukaryota</taxon>
        <taxon>Metazoa</taxon>
        <taxon>Ecdysozoa</taxon>
        <taxon>Arthropoda</taxon>
        <taxon>Hexapoda</taxon>
        <taxon>Insecta</taxon>
        <taxon>Pterygota</taxon>
        <taxon>Neoptera</taxon>
        <taxon>Endopterygota</taxon>
        <taxon>Coleoptera</taxon>
        <taxon>Polyphaga</taxon>
        <taxon>Elateriformia</taxon>
        <taxon>Elateroidea</taxon>
        <taxon>Elateridae</taxon>
        <taxon>Agrypninae</taxon>
        <taxon>Pyrophorini</taxon>
        <taxon>Ignelater</taxon>
    </lineage>
</organism>
<dbReference type="InterPro" id="IPR005828">
    <property type="entry name" value="MFS_sugar_transport-like"/>
</dbReference>
<dbReference type="PANTHER" id="PTHR24064">
    <property type="entry name" value="SOLUTE CARRIER FAMILY 22 MEMBER"/>
    <property type="match status" value="1"/>
</dbReference>
<keyword evidence="3 5" id="KW-1133">Transmembrane helix</keyword>
<dbReference type="AlphaFoldDB" id="A0A8K0GAC4"/>
<dbReference type="Proteomes" id="UP000801492">
    <property type="component" value="Unassembled WGS sequence"/>
</dbReference>
<dbReference type="GO" id="GO:0022857">
    <property type="term" value="F:transmembrane transporter activity"/>
    <property type="evidence" value="ECO:0007669"/>
    <property type="project" value="InterPro"/>
</dbReference>
<comment type="subcellular location">
    <subcellularLocation>
        <location evidence="1">Membrane</location>
        <topology evidence="1">Multi-pass membrane protein</topology>
    </subcellularLocation>
</comment>